<feature type="compositionally biased region" description="Polar residues" evidence="1">
    <location>
        <begin position="122"/>
        <end position="131"/>
    </location>
</feature>
<sequence>MVSDSNFTFSSNPPNSLLYTGKATTWQQFNFLPILPSSAAVAFLICTVLDRPAKPPDTLGLGLHCPPKPNGIPTAAKVRMGPLYRPLSGVQGPLHVNTWIISGLGVTQERRELRKAGRAPDNSASKPNAPSSCRGCIEPFSTAAVESES</sequence>
<keyword evidence="3" id="KW-1185">Reference proteome</keyword>
<dbReference type="AlphaFoldDB" id="A0A317WWR5"/>
<accession>A0A317WWR5</accession>
<reference evidence="2 3" key="1">
    <citation type="submission" date="2016-12" db="EMBL/GenBank/DDBJ databases">
        <title>The genomes of Aspergillus section Nigri reveals drivers in fungal speciation.</title>
        <authorList>
            <consortium name="DOE Joint Genome Institute"/>
            <person name="Vesth T.C."/>
            <person name="Nybo J."/>
            <person name="Theobald S."/>
            <person name="Brandl J."/>
            <person name="Frisvad J.C."/>
            <person name="Nielsen K.F."/>
            <person name="Lyhne E.K."/>
            <person name="Kogle M.E."/>
            <person name="Kuo A."/>
            <person name="Riley R."/>
            <person name="Clum A."/>
            <person name="Nolan M."/>
            <person name="Lipzen A."/>
            <person name="Salamov A."/>
            <person name="Henrissat B."/>
            <person name="Wiebenga A."/>
            <person name="De Vries R.P."/>
            <person name="Grigoriev I.V."/>
            <person name="Mortensen U.H."/>
            <person name="Andersen M.R."/>
            <person name="Baker S.E."/>
        </authorList>
    </citation>
    <scope>NUCLEOTIDE SEQUENCE [LARGE SCALE GENOMIC DNA]</scope>
    <source>
        <strain evidence="2 3">CBS 117.55</strain>
    </source>
</reference>
<evidence type="ECO:0000313" key="3">
    <source>
        <dbReference type="Proteomes" id="UP000247233"/>
    </source>
</evidence>
<dbReference type="EMBL" id="MSFL01000002">
    <property type="protein sequence ID" value="PWY90773.1"/>
    <property type="molecule type" value="Genomic_DNA"/>
</dbReference>
<evidence type="ECO:0000313" key="2">
    <source>
        <dbReference type="EMBL" id="PWY90773.1"/>
    </source>
</evidence>
<organism evidence="2 3">
    <name type="scientific">Aspergillus heteromorphus CBS 117.55</name>
    <dbReference type="NCBI Taxonomy" id="1448321"/>
    <lineage>
        <taxon>Eukaryota</taxon>
        <taxon>Fungi</taxon>
        <taxon>Dikarya</taxon>
        <taxon>Ascomycota</taxon>
        <taxon>Pezizomycotina</taxon>
        <taxon>Eurotiomycetes</taxon>
        <taxon>Eurotiomycetidae</taxon>
        <taxon>Eurotiales</taxon>
        <taxon>Aspergillaceae</taxon>
        <taxon>Aspergillus</taxon>
        <taxon>Aspergillus subgen. Circumdati</taxon>
    </lineage>
</organism>
<gene>
    <name evidence="2" type="ORF">BO70DRAFT_78001</name>
</gene>
<dbReference type="Proteomes" id="UP000247233">
    <property type="component" value="Unassembled WGS sequence"/>
</dbReference>
<feature type="region of interest" description="Disordered" evidence="1">
    <location>
        <begin position="111"/>
        <end position="136"/>
    </location>
</feature>
<proteinExistence type="predicted"/>
<evidence type="ECO:0000256" key="1">
    <source>
        <dbReference type="SAM" id="MobiDB-lite"/>
    </source>
</evidence>
<dbReference type="GeneID" id="37070953"/>
<dbReference type="VEuPathDB" id="FungiDB:BO70DRAFT_78001"/>
<comment type="caution">
    <text evidence="2">The sequence shown here is derived from an EMBL/GenBank/DDBJ whole genome shotgun (WGS) entry which is preliminary data.</text>
</comment>
<dbReference type="RefSeq" id="XP_025403216.1">
    <property type="nucleotide sequence ID" value="XM_025548716.1"/>
</dbReference>
<name>A0A317WWR5_9EURO</name>
<protein>
    <submittedName>
        <fullName evidence="2">Uncharacterized protein</fullName>
    </submittedName>
</protein>